<dbReference type="PATRIC" id="fig|656179.3.peg.3335"/>
<evidence type="ECO:0000313" key="2">
    <source>
        <dbReference type="Proteomes" id="UP000035651"/>
    </source>
</evidence>
<protein>
    <recommendedName>
        <fullName evidence="3">EscI/YscI/HrpB family type III secretion system inner rod protein</fullName>
    </recommendedName>
</protein>
<dbReference type="AlphaFoldDB" id="A0A0H3WX90"/>
<dbReference type="InterPro" id="IPR012670">
    <property type="entry name" value="T3SS_YscI/HrpB"/>
</dbReference>
<gene>
    <name evidence="1" type="ORF">AB870_15655</name>
</gene>
<sequence>MTGYPCAAAVSATVPPASPAGACPGADAARFDQALASAPSLPEHHLLNAAGKLASHTEYLAQRATLDERALDDPARLLDTQREITERVLALEFVAKVAGAATQGVNKLVHMQ</sequence>
<dbReference type="GO" id="GO:0030254">
    <property type="term" value="P:protein secretion by the type III secretion system"/>
    <property type="evidence" value="ECO:0007669"/>
    <property type="project" value="InterPro"/>
</dbReference>
<evidence type="ECO:0000313" key="1">
    <source>
        <dbReference type="EMBL" id="AKM31253.1"/>
    </source>
</evidence>
<dbReference type="STRING" id="656179.AB870_15655"/>
<dbReference type="NCBIfam" id="TIGR02497">
    <property type="entry name" value="yscI_hrpB_dom"/>
    <property type="match status" value="1"/>
</dbReference>
<dbReference type="Proteomes" id="UP000035651">
    <property type="component" value="Chromosome"/>
</dbReference>
<evidence type="ECO:0008006" key="3">
    <source>
        <dbReference type="Google" id="ProtNLM"/>
    </source>
</evidence>
<proteinExistence type="predicted"/>
<name>A0A0H3WX90_9BURK</name>
<dbReference type="KEGG" id="pfg:AB870_15655"/>
<accession>A0A0H3WX90</accession>
<organism evidence="1 2">
    <name type="scientific">Pandoraea faecigallinarum</name>
    <dbReference type="NCBI Taxonomy" id="656179"/>
    <lineage>
        <taxon>Bacteria</taxon>
        <taxon>Pseudomonadati</taxon>
        <taxon>Pseudomonadota</taxon>
        <taxon>Betaproteobacteria</taxon>
        <taxon>Burkholderiales</taxon>
        <taxon>Burkholderiaceae</taxon>
        <taxon>Pandoraea</taxon>
    </lineage>
</organism>
<dbReference type="Pfam" id="PF17001">
    <property type="entry name" value="T3SS_basalb_I"/>
    <property type="match status" value="1"/>
</dbReference>
<keyword evidence="2" id="KW-1185">Reference proteome</keyword>
<reference evidence="1" key="1">
    <citation type="submission" date="2016-06" db="EMBL/GenBank/DDBJ databases">
        <title>Complete Genome Sequence of Pandoraea faecigallinarum DSM-23572.</title>
        <authorList>
            <person name="Yong D."/>
            <person name="Ee R."/>
            <person name="Lim Y.-L."/>
            <person name="Yin W.-F."/>
            <person name="Chan K.-G."/>
        </authorList>
    </citation>
    <scope>NUCLEOTIDE SEQUENCE</scope>
    <source>
        <strain evidence="1">DSM 23572</strain>
    </source>
</reference>
<dbReference type="EMBL" id="CP011807">
    <property type="protein sequence ID" value="AKM31253.1"/>
    <property type="molecule type" value="Genomic_DNA"/>
</dbReference>